<dbReference type="EMBL" id="JBCGBO010000005">
    <property type="protein sequence ID" value="KAK9201779.1"/>
    <property type="molecule type" value="Genomic_DNA"/>
</dbReference>
<comment type="caution">
    <text evidence="2">The sequence shown here is derived from an EMBL/GenBank/DDBJ whole genome shotgun (WGS) entry which is preliminary data.</text>
</comment>
<keyword evidence="1" id="KW-0812">Transmembrane</keyword>
<gene>
    <name evidence="2" type="ORF">WN944_016986</name>
</gene>
<evidence type="ECO:0000313" key="2">
    <source>
        <dbReference type="EMBL" id="KAK9201779.1"/>
    </source>
</evidence>
<reference evidence="2 3" key="1">
    <citation type="submission" date="2024-05" db="EMBL/GenBank/DDBJ databases">
        <title>Haplotype-resolved chromosome-level genome assembly of Huyou (Citrus changshanensis).</title>
        <authorList>
            <person name="Miao C."/>
            <person name="Chen W."/>
            <person name="Wu Y."/>
            <person name="Wang L."/>
            <person name="Zhao S."/>
            <person name="Grierson D."/>
            <person name="Xu C."/>
            <person name="Chen K."/>
        </authorList>
    </citation>
    <scope>NUCLEOTIDE SEQUENCE [LARGE SCALE GENOMIC DNA]</scope>
    <source>
        <strain evidence="2">01-14</strain>
        <tissue evidence="2">Leaf</tissue>
    </source>
</reference>
<feature type="transmembrane region" description="Helical" evidence="1">
    <location>
        <begin position="6"/>
        <end position="23"/>
    </location>
</feature>
<keyword evidence="1" id="KW-0472">Membrane</keyword>
<dbReference type="Proteomes" id="UP001428341">
    <property type="component" value="Unassembled WGS sequence"/>
</dbReference>
<evidence type="ECO:0000313" key="3">
    <source>
        <dbReference type="Proteomes" id="UP001428341"/>
    </source>
</evidence>
<sequence length="121" mass="13833">MNILVSILYYLLFTNFYSILHLYHNTSLFITKPVNSTRISATPPAKVGTDQKLVRCRSSPCHPCHKKNRVDPNPRTQSKFRFHFRPLHRPRSVLIGSSCNAGHLHAILVAGKRLESCRLKP</sequence>
<evidence type="ECO:0000256" key="1">
    <source>
        <dbReference type="SAM" id="Phobius"/>
    </source>
</evidence>
<proteinExistence type="predicted"/>
<organism evidence="2 3">
    <name type="scientific">Citrus x changshan-huyou</name>
    <dbReference type="NCBI Taxonomy" id="2935761"/>
    <lineage>
        <taxon>Eukaryota</taxon>
        <taxon>Viridiplantae</taxon>
        <taxon>Streptophyta</taxon>
        <taxon>Embryophyta</taxon>
        <taxon>Tracheophyta</taxon>
        <taxon>Spermatophyta</taxon>
        <taxon>Magnoliopsida</taxon>
        <taxon>eudicotyledons</taxon>
        <taxon>Gunneridae</taxon>
        <taxon>Pentapetalae</taxon>
        <taxon>rosids</taxon>
        <taxon>malvids</taxon>
        <taxon>Sapindales</taxon>
        <taxon>Rutaceae</taxon>
        <taxon>Aurantioideae</taxon>
        <taxon>Citrus</taxon>
    </lineage>
</organism>
<name>A0AAP0MC11_9ROSI</name>
<dbReference type="AlphaFoldDB" id="A0AAP0MC11"/>
<keyword evidence="1" id="KW-1133">Transmembrane helix</keyword>
<keyword evidence="3" id="KW-1185">Reference proteome</keyword>
<accession>A0AAP0MC11</accession>
<protein>
    <submittedName>
        <fullName evidence="2">Uncharacterized protein</fullName>
    </submittedName>
</protein>